<protein>
    <submittedName>
        <fullName evidence="3">5199_t:CDS:1</fullName>
    </submittedName>
</protein>
<evidence type="ECO:0000256" key="1">
    <source>
        <dbReference type="SAM" id="Coils"/>
    </source>
</evidence>
<keyword evidence="4" id="KW-1185">Reference proteome</keyword>
<evidence type="ECO:0000313" key="4">
    <source>
        <dbReference type="Proteomes" id="UP000789570"/>
    </source>
</evidence>
<evidence type="ECO:0000313" key="3">
    <source>
        <dbReference type="EMBL" id="CAG8622184.1"/>
    </source>
</evidence>
<gene>
    <name evidence="3" type="ORF">FCALED_LOCUS9613</name>
</gene>
<dbReference type="OrthoDB" id="2315391at2759"/>
<keyword evidence="2" id="KW-0472">Membrane</keyword>
<dbReference type="EMBL" id="CAJVPQ010003246">
    <property type="protein sequence ID" value="CAG8622184.1"/>
    <property type="molecule type" value="Genomic_DNA"/>
</dbReference>
<name>A0A9N9CZR3_9GLOM</name>
<dbReference type="Proteomes" id="UP000789570">
    <property type="component" value="Unassembled WGS sequence"/>
</dbReference>
<evidence type="ECO:0000256" key="2">
    <source>
        <dbReference type="SAM" id="Phobius"/>
    </source>
</evidence>
<sequence>MATIKEIRNKLENAEEQKKEAKGELERLKKLKRGAKEKYVVHLSSLKDVMNMILSNFSTLKKSSEIAEAKVISLKGHNFSNDLEKIQNNIENSKKYEWGRPLRSSQISEFLKTHYGKELFEEVKQKILIIEQLISFQYIFLNFSNDIQLDGSDSELLIEILVIYHNELVEVIIYRCFAVIPSMKSDLLLVKYSDTLESLKRDQHLILINYAENDNHVLITLLPIFIYLYIQTLKPFVVAGKLRMSFLPGWRMEWYDFEILVAEYVAFRIRVFLYFRYKKVAFKNIFQNAYDDKMSLETKVELKEITVHQLCNKFLATYPITNKQGKIVNFKLGVIVNENKISFADSFLVFVNIGYFEKTDMKKEHNKNVAAVQSTYYNFGINNYNVIIVFISSADFKKDISGYCEESLPNCLIIYWHNFEDFFGHVLSCHAAMQISRECNPNFTPPDRWLSVSTKIPPLCSPQDMFNADPWFNNYKDDINNMTYSLYTDTIELANFNKKRQLSYYDEVLQL</sequence>
<proteinExistence type="predicted"/>
<dbReference type="AlphaFoldDB" id="A0A9N9CZR3"/>
<organism evidence="3 4">
    <name type="scientific">Funneliformis caledonium</name>
    <dbReference type="NCBI Taxonomy" id="1117310"/>
    <lineage>
        <taxon>Eukaryota</taxon>
        <taxon>Fungi</taxon>
        <taxon>Fungi incertae sedis</taxon>
        <taxon>Mucoromycota</taxon>
        <taxon>Glomeromycotina</taxon>
        <taxon>Glomeromycetes</taxon>
        <taxon>Glomerales</taxon>
        <taxon>Glomeraceae</taxon>
        <taxon>Funneliformis</taxon>
    </lineage>
</organism>
<reference evidence="3" key="1">
    <citation type="submission" date="2021-06" db="EMBL/GenBank/DDBJ databases">
        <authorList>
            <person name="Kallberg Y."/>
            <person name="Tangrot J."/>
            <person name="Rosling A."/>
        </authorList>
    </citation>
    <scope>NUCLEOTIDE SEQUENCE</scope>
    <source>
        <strain evidence="3">UK204</strain>
    </source>
</reference>
<comment type="caution">
    <text evidence="3">The sequence shown here is derived from an EMBL/GenBank/DDBJ whole genome shotgun (WGS) entry which is preliminary data.</text>
</comment>
<accession>A0A9N9CZR3</accession>
<keyword evidence="2" id="KW-1133">Transmembrane helix</keyword>
<feature type="transmembrane region" description="Helical" evidence="2">
    <location>
        <begin position="217"/>
        <end position="237"/>
    </location>
</feature>
<keyword evidence="2" id="KW-0812">Transmembrane</keyword>
<keyword evidence="1" id="KW-0175">Coiled coil</keyword>
<feature type="coiled-coil region" evidence="1">
    <location>
        <begin position="4"/>
        <end position="38"/>
    </location>
</feature>